<comment type="caution">
    <text evidence="2">The sequence shown here is derived from an EMBL/GenBank/DDBJ whole genome shotgun (WGS) entry which is preliminary data.</text>
</comment>
<evidence type="ECO:0000313" key="3">
    <source>
        <dbReference type="Proteomes" id="UP001596045"/>
    </source>
</evidence>
<reference evidence="3" key="1">
    <citation type="journal article" date="2019" name="Int. J. Syst. Evol. Microbiol.">
        <title>The Global Catalogue of Microorganisms (GCM) 10K type strain sequencing project: providing services to taxonomists for standard genome sequencing and annotation.</title>
        <authorList>
            <consortium name="The Broad Institute Genomics Platform"/>
            <consortium name="The Broad Institute Genome Sequencing Center for Infectious Disease"/>
            <person name="Wu L."/>
            <person name="Ma J."/>
        </authorList>
    </citation>
    <scope>NUCLEOTIDE SEQUENCE [LARGE SCALE GENOMIC DNA]</scope>
    <source>
        <strain evidence="3">JCM 17066</strain>
    </source>
</reference>
<sequence length="87" mass="10642">MMINIFPKIWPTPPKMSRQQYLRYRLKLLAFLLIWLSILIMMMIFWETLSILLKVVFVVVEYAFFPTMGKIEQVFVSYERYLKEGLW</sequence>
<keyword evidence="1" id="KW-0472">Membrane</keyword>
<keyword evidence="1" id="KW-0812">Transmembrane</keyword>
<evidence type="ECO:0000313" key="2">
    <source>
        <dbReference type="EMBL" id="MFC5476007.1"/>
    </source>
</evidence>
<accession>A0ABW0MFY7</accession>
<protein>
    <recommendedName>
        <fullName evidence="4">DUF4389 domain-containing protein</fullName>
    </recommendedName>
</protein>
<dbReference type="Proteomes" id="UP001596045">
    <property type="component" value="Unassembled WGS sequence"/>
</dbReference>
<name>A0ABW0MFY7_9BURK</name>
<organism evidence="2 3">
    <name type="scientific">Paraherbaspirillum soli</name>
    <dbReference type="NCBI Taxonomy" id="631222"/>
    <lineage>
        <taxon>Bacteria</taxon>
        <taxon>Pseudomonadati</taxon>
        <taxon>Pseudomonadota</taxon>
        <taxon>Betaproteobacteria</taxon>
        <taxon>Burkholderiales</taxon>
        <taxon>Oxalobacteraceae</taxon>
        <taxon>Paraherbaspirillum</taxon>
    </lineage>
</organism>
<evidence type="ECO:0000256" key="1">
    <source>
        <dbReference type="SAM" id="Phobius"/>
    </source>
</evidence>
<feature type="transmembrane region" description="Helical" evidence="1">
    <location>
        <begin position="26"/>
        <end position="45"/>
    </location>
</feature>
<proteinExistence type="predicted"/>
<dbReference type="RefSeq" id="WP_378999801.1">
    <property type="nucleotide sequence ID" value="NZ_JBHSMT010000029.1"/>
</dbReference>
<dbReference type="EMBL" id="JBHSMT010000029">
    <property type="protein sequence ID" value="MFC5476007.1"/>
    <property type="molecule type" value="Genomic_DNA"/>
</dbReference>
<evidence type="ECO:0008006" key="4">
    <source>
        <dbReference type="Google" id="ProtNLM"/>
    </source>
</evidence>
<gene>
    <name evidence="2" type="ORF">ACFPM8_18760</name>
</gene>
<keyword evidence="1" id="KW-1133">Transmembrane helix</keyword>
<keyword evidence="3" id="KW-1185">Reference proteome</keyword>